<name>A0A2X0LSL5_9BASI</name>
<accession>A0A2X0LSL5</accession>
<dbReference type="AlphaFoldDB" id="A0A2X0LSL5"/>
<organism evidence="2 3">
    <name type="scientific">Microbotryum silenes-dioicae</name>
    <dbReference type="NCBI Taxonomy" id="796604"/>
    <lineage>
        <taxon>Eukaryota</taxon>
        <taxon>Fungi</taxon>
        <taxon>Dikarya</taxon>
        <taxon>Basidiomycota</taxon>
        <taxon>Pucciniomycotina</taxon>
        <taxon>Microbotryomycetes</taxon>
        <taxon>Microbotryales</taxon>
        <taxon>Microbotryaceae</taxon>
        <taxon>Microbotryum</taxon>
    </lineage>
</organism>
<reference evidence="2 3" key="1">
    <citation type="submission" date="2016-11" db="EMBL/GenBank/DDBJ databases">
        <authorList>
            <person name="Jaros S."/>
            <person name="Januszkiewicz K."/>
            <person name="Wedrychowicz H."/>
        </authorList>
    </citation>
    <scope>NUCLEOTIDE SEQUENCE [LARGE SCALE GENOMIC DNA]</scope>
</reference>
<feature type="compositionally biased region" description="Basic and acidic residues" evidence="1">
    <location>
        <begin position="45"/>
        <end position="60"/>
    </location>
</feature>
<proteinExistence type="predicted"/>
<evidence type="ECO:0000313" key="3">
    <source>
        <dbReference type="Proteomes" id="UP000249464"/>
    </source>
</evidence>
<sequence length="67" mass="7258">MDEQKVSSCSMLLFQHFAKMAEEAEPLLNRNTINSVVPSLGTEEAAGRKGHEGGGRDARTAARGRSR</sequence>
<dbReference type="EMBL" id="FQNC01000001">
    <property type="protein sequence ID" value="SGY11494.1"/>
    <property type="molecule type" value="Genomic_DNA"/>
</dbReference>
<dbReference type="Proteomes" id="UP000249464">
    <property type="component" value="Unassembled WGS sequence"/>
</dbReference>
<dbReference type="STRING" id="796604.A0A2X0LSL5"/>
<keyword evidence="3" id="KW-1185">Reference proteome</keyword>
<protein>
    <submittedName>
        <fullName evidence="2">BQ5605_C099g13126 protein</fullName>
    </submittedName>
</protein>
<evidence type="ECO:0000256" key="1">
    <source>
        <dbReference type="SAM" id="MobiDB-lite"/>
    </source>
</evidence>
<evidence type="ECO:0000313" key="2">
    <source>
        <dbReference type="EMBL" id="SGY11494.1"/>
    </source>
</evidence>
<gene>
    <name evidence="2" type="primary">BQ5605_C099g13126</name>
    <name evidence="2" type="ORF">BQ5605_C099G13126</name>
</gene>
<feature type="region of interest" description="Disordered" evidence="1">
    <location>
        <begin position="39"/>
        <end position="67"/>
    </location>
</feature>